<name>A0A3R7F7Y4_9EURO</name>
<dbReference type="Proteomes" id="UP000215289">
    <property type="component" value="Unassembled WGS sequence"/>
</dbReference>
<evidence type="ECO:0000256" key="1">
    <source>
        <dbReference type="SAM" id="MobiDB-lite"/>
    </source>
</evidence>
<feature type="region of interest" description="Disordered" evidence="1">
    <location>
        <begin position="1"/>
        <end position="28"/>
    </location>
</feature>
<comment type="caution">
    <text evidence="2">The sequence shown here is derived from an EMBL/GenBank/DDBJ whole genome shotgun (WGS) entry which is preliminary data.</text>
</comment>
<protein>
    <submittedName>
        <fullName evidence="2">Uncharacterized protein</fullName>
    </submittedName>
</protein>
<reference evidence="2 3" key="1">
    <citation type="submission" date="2018-08" db="EMBL/GenBank/DDBJ databases">
        <title>Draft genome sequences of two Aspergillus turcosus clinical strains isolated from bronchoalveolar lavage fluid: one azole-susceptible and the other azole-resistant.</title>
        <authorList>
            <person name="Parent-Michaud M."/>
            <person name="Dufresne P.J."/>
            <person name="Fournier E."/>
            <person name="Martineau C."/>
            <person name="Moreira S."/>
            <person name="Perkins V."/>
            <person name="De Repentigny L."/>
            <person name="Dufresne S.F."/>
        </authorList>
    </citation>
    <scope>NUCLEOTIDE SEQUENCE [LARGE SCALE GENOMIC DNA]</scope>
    <source>
        <strain evidence="2">HMR AF 1038</strain>
    </source>
</reference>
<evidence type="ECO:0000313" key="2">
    <source>
        <dbReference type="EMBL" id="RLL97554.1"/>
    </source>
</evidence>
<evidence type="ECO:0000313" key="3">
    <source>
        <dbReference type="Proteomes" id="UP000215289"/>
    </source>
</evidence>
<organism evidence="2 3">
    <name type="scientific">Aspergillus turcosus</name>
    <dbReference type="NCBI Taxonomy" id="1245748"/>
    <lineage>
        <taxon>Eukaryota</taxon>
        <taxon>Fungi</taxon>
        <taxon>Dikarya</taxon>
        <taxon>Ascomycota</taxon>
        <taxon>Pezizomycotina</taxon>
        <taxon>Eurotiomycetes</taxon>
        <taxon>Eurotiomycetidae</taxon>
        <taxon>Eurotiales</taxon>
        <taxon>Aspergillaceae</taxon>
        <taxon>Aspergillus</taxon>
        <taxon>Aspergillus subgen. Fumigati</taxon>
    </lineage>
</organism>
<accession>A0A3R7F7Y4</accession>
<sequence length="237" mass="27138">MTPQMELKAAHGSGENNTADNHSREQEWKAEQDEEAAYILDDLHCGERVLYLQEVPKVKVSHCRAWNCMPKRRTREPIIRSYYRFALKGGTNLYGGERVQYYHISCFERIIPDLPDLLSGGSLKMDGWIAAPPGSKVSIESATKAIQDWFRYGGRTFDIDCYEQYKKDHGDWLDDWSYLHIEHQLAHTEKPSDGCCLCEGVAEPEEPRETDYFPESPSTISLSRLLALISGQPHLDK</sequence>
<dbReference type="OrthoDB" id="4411463at2759"/>
<proteinExistence type="predicted"/>
<dbReference type="AlphaFoldDB" id="A0A3R7F7Y4"/>
<gene>
    <name evidence="2" type="ORF">CFD26_103886</name>
</gene>
<keyword evidence="3" id="KW-1185">Reference proteome</keyword>
<dbReference type="EMBL" id="NIDN02000074">
    <property type="protein sequence ID" value="RLL97554.1"/>
    <property type="molecule type" value="Genomic_DNA"/>
</dbReference>